<evidence type="ECO:0000313" key="8">
    <source>
        <dbReference type="EMBL" id="OHA96063.1"/>
    </source>
</evidence>
<keyword evidence="4" id="KW-0255">Endonuclease</keyword>
<comment type="similarity">
    <text evidence="1">Belongs to the HicA mRNA interferase family.</text>
</comment>
<dbReference type="Gene3D" id="3.30.920.30">
    <property type="entry name" value="Hypothetical protein"/>
    <property type="match status" value="1"/>
</dbReference>
<dbReference type="AlphaFoldDB" id="A0A1G2TFQ4"/>
<keyword evidence="6" id="KW-0694">RNA-binding</keyword>
<keyword evidence="3" id="KW-0540">Nuclease</keyword>
<organism evidence="8 9">
    <name type="scientific">Candidatus Zambryskibacteria bacterium RIFCSPHIGHO2_02_FULL_43_14</name>
    <dbReference type="NCBI Taxonomy" id="1802748"/>
    <lineage>
        <taxon>Bacteria</taxon>
        <taxon>Candidatus Zambryskiibacteriota</taxon>
    </lineage>
</organism>
<evidence type="ECO:0000313" key="9">
    <source>
        <dbReference type="Proteomes" id="UP000178175"/>
    </source>
</evidence>
<accession>A0A1G2TFQ4</accession>
<dbReference type="SUPFAM" id="SSF54786">
    <property type="entry name" value="YcfA/nrd intein domain"/>
    <property type="match status" value="1"/>
</dbReference>
<keyword evidence="5" id="KW-0378">Hydrolase</keyword>
<evidence type="ECO:0000256" key="6">
    <source>
        <dbReference type="ARBA" id="ARBA00022884"/>
    </source>
</evidence>
<dbReference type="Pfam" id="PF07927">
    <property type="entry name" value="HicA_toxin"/>
    <property type="match status" value="1"/>
</dbReference>
<dbReference type="GO" id="GO:0016787">
    <property type="term" value="F:hydrolase activity"/>
    <property type="evidence" value="ECO:0007669"/>
    <property type="project" value="UniProtKB-KW"/>
</dbReference>
<comment type="caution">
    <text evidence="8">The sequence shown here is derived from an EMBL/GenBank/DDBJ whole genome shotgun (WGS) entry which is preliminary data.</text>
</comment>
<proteinExistence type="inferred from homology"/>
<sequence length="80" mass="9108">MSKLRVLSGKDIIKFLQKEGLEIEYGKGSHCKLFKLIGGEKESITIPLHKEIAKGTLRAIYNQASRFVSQGELKKYFYSD</sequence>
<evidence type="ECO:0000256" key="3">
    <source>
        <dbReference type="ARBA" id="ARBA00022722"/>
    </source>
</evidence>
<dbReference type="EMBL" id="MHVR01000012">
    <property type="protein sequence ID" value="OHA96063.1"/>
    <property type="molecule type" value="Genomic_DNA"/>
</dbReference>
<evidence type="ECO:0000256" key="5">
    <source>
        <dbReference type="ARBA" id="ARBA00022801"/>
    </source>
</evidence>
<evidence type="ECO:0000256" key="7">
    <source>
        <dbReference type="ARBA" id="ARBA00023016"/>
    </source>
</evidence>
<name>A0A1G2TFQ4_9BACT</name>
<dbReference type="GO" id="GO:0003729">
    <property type="term" value="F:mRNA binding"/>
    <property type="evidence" value="ECO:0007669"/>
    <property type="project" value="InterPro"/>
</dbReference>
<evidence type="ECO:0000256" key="2">
    <source>
        <dbReference type="ARBA" id="ARBA00022649"/>
    </source>
</evidence>
<evidence type="ECO:0008006" key="10">
    <source>
        <dbReference type="Google" id="ProtNLM"/>
    </source>
</evidence>
<keyword evidence="2" id="KW-1277">Toxin-antitoxin system</keyword>
<dbReference type="InterPro" id="IPR038570">
    <property type="entry name" value="HicA_sf"/>
</dbReference>
<dbReference type="Proteomes" id="UP000178175">
    <property type="component" value="Unassembled WGS sequence"/>
</dbReference>
<gene>
    <name evidence="8" type="ORF">A3C70_01385</name>
</gene>
<dbReference type="GO" id="GO:0004519">
    <property type="term" value="F:endonuclease activity"/>
    <property type="evidence" value="ECO:0007669"/>
    <property type="project" value="UniProtKB-KW"/>
</dbReference>
<dbReference type="InterPro" id="IPR012933">
    <property type="entry name" value="HicA_mRNA_interferase"/>
</dbReference>
<protein>
    <recommendedName>
        <fullName evidence="10">Addiction module toxin, HicA family</fullName>
    </recommendedName>
</protein>
<keyword evidence="7" id="KW-0346">Stress response</keyword>
<evidence type="ECO:0000256" key="4">
    <source>
        <dbReference type="ARBA" id="ARBA00022759"/>
    </source>
</evidence>
<evidence type="ECO:0000256" key="1">
    <source>
        <dbReference type="ARBA" id="ARBA00006620"/>
    </source>
</evidence>
<reference evidence="8 9" key="1">
    <citation type="journal article" date="2016" name="Nat. Commun.">
        <title>Thousands of microbial genomes shed light on interconnected biogeochemical processes in an aquifer system.</title>
        <authorList>
            <person name="Anantharaman K."/>
            <person name="Brown C.T."/>
            <person name="Hug L.A."/>
            <person name="Sharon I."/>
            <person name="Castelle C.J."/>
            <person name="Probst A.J."/>
            <person name="Thomas B.C."/>
            <person name="Singh A."/>
            <person name="Wilkins M.J."/>
            <person name="Karaoz U."/>
            <person name="Brodie E.L."/>
            <person name="Williams K.H."/>
            <person name="Hubbard S.S."/>
            <person name="Banfield J.F."/>
        </authorList>
    </citation>
    <scope>NUCLEOTIDE SEQUENCE [LARGE SCALE GENOMIC DNA]</scope>
</reference>